<protein>
    <recommendedName>
        <fullName evidence="3">2'-5' RNA ligase</fullName>
    </recommendedName>
</protein>
<dbReference type="Proteomes" id="UP000444980">
    <property type="component" value="Unassembled WGS sequence"/>
</dbReference>
<accession>A0A7I9UXQ9</accession>
<dbReference type="EMBL" id="BJOU01000001">
    <property type="protein sequence ID" value="GED97699.1"/>
    <property type="molecule type" value="Genomic_DNA"/>
</dbReference>
<name>A0A7I9UXQ9_9ACTN</name>
<sequence length="173" mass="18045">MVHSLELIFDDDGDAAVIGEIGRLAGAGLRNPHRGQRPHTTLVAARGIGAGALGALGPVAQRLPLTLRLGAPLVFSGGGGFTLARSVVPSTELLGIHATVARLAAEHVEEEFAHSRPGAWTPHVTLARRLDPAQVGEAVALLRERDDLTVVAAGIRQWDGETPTETVLPGRAC</sequence>
<dbReference type="SUPFAM" id="SSF55144">
    <property type="entry name" value="LigT-like"/>
    <property type="match status" value="1"/>
</dbReference>
<dbReference type="RefSeq" id="WP_161926990.1">
    <property type="nucleotide sequence ID" value="NZ_BJOU01000001.1"/>
</dbReference>
<keyword evidence="2" id="KW-1185">Reference proteome</keyword>
<evidence type="ECO:0000313" key="1">
    <source>
        <dbReference type="EMBL" id="GED97699.1"/>
    </source>
</evidence>
<proteinExistence type="predicted"/>
<dbReference type="InterPro" id="IPR009097">
    <property type="entry name" value="Cyclic_Pdiesterase"/>
</dbReference>
<gene>
    <name evidence="1" type="ORF">nbrc107697_17380</name>
</gene>
<dbReference type="OrthoDB" id="3397424at2"/>
<dbReference type="AlphaFoldDB" id="A0A7I9UXQ9"/>
<dbReference type="Pfam" id="PF13563">
    <property type="entry name" value="2_5_RNA_ligase2"/>
    <property type="match status" value="1"/>
</dbReference>
<evidence type="ECO:0008006" key="3">
    <source>
        <dbReference type="Google" id="ProtNLM"/>
    </source>
</evidence>
<organism evidence="1 2">
    <name type="scientific">Gordonia crocea</name>
    <dbReference type="NCBI Taxonomy" id="589162"/>
    <lineage>
        <taxon>Bacteria</taxon>
        <taxon>Bacillati</taxon>
        <taxon>Actinomycetota</taxon>
        <taxon>Actinomycetes</taxon>
        <taxon>Mycobacteriales</taxon>
        <taxon>Gordoniaceae</taxon>
        <taxon>Gordonia</taxon>
    </lineage>
</organism>
<comment type="caution">
    <text evidence="1">The sequence shown here is derived from an EMBL/GenBank/DDBJ whole genome shotgun (WGS) entry which is preliminary data.</text>
</comment>
<reference evidence="2" key="1">
    <citation type="submission" date="2019-06" db="EMBL/GenBank/DDBJ databases">
        <title>Gordonia isolated from sludge of a wastewater treatment plant.</title>
        <authorList>
            <person name="Tamura T."/>
            <person name="Aoyama K."/>
            <person name="Kang Y."/>
            <person name="Saito S."/>
            <person name="Akiyama N."/>
            <person name="Yazawa K."/>
            <person name="Gonoi T."/>
            <person name="Mikami Y."/>
        </authorList>
    </citation>
    <scope>NUCLEOTIDE SEQUENCE [LARGE SCALE GENOMIC DNA]</scope>
    <source>
        <strain evidence="2">NBRC 107697</strain>
    </source>
</reference>
<evidence type="ECO:0000313" key="2">
    <source>
        <dbReference type="Proteomes" id="UP000444980"/>
    </source>
</evidence>
<dbReference type="Gene3D" id="3.90.1140.10">
    <property type="entry name" value="Cyclic phosphodiesterase"/>
    <property type="match status" value="1"/>
</dbReference>